<accession>F2J674</accession>
<reference evidence="3 4" key="1">
    <citation type="journal article" date="2011" name="J. Bacteriol.">
        <title>Complete genome sequence of Polymorphum gilvum SL003B-26A1T, a crude oil-degrading bacterium from oil-polluted saline soil.</title>
        <authorList>
            <person name="Li S.G."/>
            <person name="Tang Y.Q."/>
            <person name="Nie Y."/>
            <person name="Cai M."/>
            <person name="Wu X.L."/>
        </authorList>
    </citation>
    <scope>NUCLEOTIDE SEQUENCE [LARGE SCALE GENOMIC DNA]</scope>
    <source>
        <strain evidence="4">LMG 25793 / CGMCC 1.9160 / SL003B-26A1</strain>
    </source>
</reference>
<name>F2J674_POLGS</name>
<dbReference type="AlphaFoldDB" id="F2J674"/>
<proteinExistence type="predicted"/>
<dbReference type="PATRIC" id="fig|991905.3.peg.4143"/>
<evidence type="ECO:0000313" key="3">
    <source>
        <dbReference type="EMBL" id="ADZ72437.1"/>
    </source>
</evidence>
<evidence type="ECO:0000313" key="4">
    <source>
        <dbReference type="Proteomes" id="UP000008130"/>
    </source>
</evidence>
<dbReference type="CDD" id="cd00371">
    <property type="entry name" value="HMA"/>
    <property type="match status" value="1"/>
</dbReference>
<dbReference type="PANTHER" id="PTHR46594">
    <property type="entry name" value="P-TYPE CATION-TRANSPORTING ATPASE"/>
    <property type="match status" value="1"/>
</dbReference>
<dbReference type="FunFam" id="3.30.70.100:FF:000001">
    <property type="entry name" value="ATPase copper transporting beta"/>
    <property type="match status" value="1"/>
</dbReference>
<dbReference type="RefSeq" id="WP_013654747.1">
    <property type="nucleotide sequence ID" value="NC_015259.1"/>
</dbReference>
<dbReference type="SUPFAM" id="SSF55008">
    <property type="entry name" value="HMA, heavy metal-associated domain"/>
    <property type="match status" value="1"/>
</dbReference>
<dbReference type="STRING" id="991905.SL003B_4018"/>
<keyword evidence="1" id="KW-0479">Metal-binding</keyword>
<dbReference type="PROSITE" id="PS01047">
    <property type="entry name" value="HMA_1"/>
    <property type="match status" value="1"/>
</dbReference>
<dbReference type="EMBL" id="CP002568">
    <property type="protein sequence ID" value="ADZ72437.1"/>
    <property type="molecule type" value="Genomic_DNA"/>
</dbReference>
<dbReference type="Proteomes" id="UP000008130">
    <property type="component" value="Chromosome"/>
</dbReference>
<dbReference type="GO" id="GO:0046872">
    <property type="term" value="F:metal ion binding"/>
    <property type="evidence" value="ECO:0007669"/>
    <property type="project" value="UniProtKB-KW"/>
</dbReference>
<feature type="domain" description="HMA" evidence="2">
    <location>
        <begin position="7"/>
        <end position="73"/>
    </location>
</feature>
<sequence>MSQNSITKTILRSDELSCPSCVPKIEKALRGLPGVEKAEVRFNTGKIEVEHDPARSSVDALVEAIRGTGYEARPSAF</sequence>
<dbReference type="eggNOG" id="COG2608">
    <property type="taxonomic scope" value="Bacteria"/>
</dbReference>
<dbReference type="HOGENOM" id="CLU_134973_10_0_5"/>
<dbReference type="Pfam" id="PF00403">
    <property type="entry name" value="HMA"/>
    <property type="match status" value="1"/>
</dbReference>
<dbReference type="PANTHER" id="PTHR46594:SF4">
    <property type="entry name" value="P-TYPE CATION-TRANSPORTING ATPASE"/>
    <property type="match status" value="1"/>
</dbReference>
<protein>
    <submittedName>
        <fullName evidence="3">Heavy metal transport/detoxification protein</fullName>
    </submittedName>
</protein>
<evidence type="ECO:0000256" key="1">
    <source>
        <dbReference type="ARBA" id="ARBA00022723"/>
    </source>
</evidence>
<dbReference type="OrthoDB" id="8687281at2"/>
<dbReference type="KEGG" id="pgv:SL003B_4018"/>
<dbReference type="PROSITE" id="PS50846">
    <property type="entry name" value="HMA_2"/>
    <property type="match status" value="1"/>
</dbReference>
<organism evidence="3 4">
    <name type="scientific">Polymorphum gilvum (strain LMG 25793 / CGMCC 1.9160 / SL003B-26A1)</name>
    <dbReference type="NCBI Taxonomy" id="991905"/>
    <lineage>
        <taxon>Bacteria</taxon>
        <taxon>Pseudomonadati</taxon>
        <taxon>Pseudomonadota</taxon>
        <taxon>Alphaproteobacteria</taxon>
        <taxon>Rhodobacterales</taxon>
        <taxon>Paracoccaceae</taxon>
        <taxon>Polymorphum</taxon>
    </lineage>
</organism>
<dbReference type="InterPro" id="IPR006121">
    <property type="entry name" value="HMA_dom"/>
</dbReference>
<gene>
    <name evidence="3" type="ordered locus">SL003B_4018</name>
</gene>
<keyword evidence="4" id="KW-1185">Reference proteome</keyword>
<dbReference type="Gene3D" id="3.30.70.100">
    <property type="match status" value="1"/>
</dbReference>
<dbReference type="InterPro" id="IPR017969">
    <property type="entry name" value="Heavy-metal-associated_CS"/>
</dbReference>
<evidence type="ECO:0000259" key="2">
    <source>
        <dbReference type="PROSITE" id="PS50846"/>
    </source>
</evidence>
<dbReference type="InterPro" id="IPR036163">
    <property type="entry name" value="HMA_dom_sf"/>
</dbReference>